<protein>
    <recommendedName>
        <fullName evidence="1">Reverse transcriptase domain-containing protein</fullName>
    </recommendedName>
</protein>
<sequence>MINCSFECGVFPDFLKLSVVKPLHKKGSLDDLDNFRPISITSTFSKVFERAVLNRLWSFINHNSILCKNQFGFVRGGSTINAMFTLLDKVVKALDRGRSASGVFFDLRKAFDMVSHDILLGKLENIGVRGVANQWISSYLRERRQAVEVSFINLEGTRRKCFSDVLIVRAGVPQGSILGPLLFLLYINDLRGSVTEAQLCLFADDTSIIVENQCRDAMEISTFVESNMIVQWFKENGLVVNAAKTALLDFAITSTKYCDNLSVSVDGVDVFSEHHVTFLGLSIDRNLNFSSH</sequence>
<feature type="domain" description="Reverse transcriptase" evidence="1">
    <location>
        <begin position="4"/>
        <end position="283"/>
    </location>
</feature>
<accession>A0A1B6LH81</accession>
<feature type="non-terminal residue" evidence="2">
    <location>
        <position position="292"/>
    </location>
</feature>
<organism evidence="2">
    <name type="scientific">Graphocephala atropunctata</name>
    <dbReference type="NCBI Taxonomy" id="36148"/>
    <lineage>
        <taxon>Eukaryota</taxon>
        <taxon>Metazoa</taxon>
        <taxon>Ecdysozoa</taxon>
        <taxon>Arthropoda</taxon>
        <taxon>Hexapoda</taxon>
        <taxon>Insecta</taxon>
        <taxon>Pterygota</taxon>
        <taxon>Neoptera</taxon>
        <taxon>Paraneoptera</taxon>
        <taxon>Hemiptera</taxon>
        <taxon>Auchenorrhyncha</taxon>
        <taxon>Membracoidea</taxon>
        <taxon>Cicadellidae</taxon>
        <taxon>Cicadellinae</taxon>
        <taxon>Cicadellini</taxon>
        <taxon>Graphocephala</taxon>
    </lineage>
</organism>
<dbReference type="GO" id="GO:0071897">
    <property type="term" value="P:DNA biosynthetic process"/>
    <property type="evidence" value="ECO:0007669"/>
    <property type="project" value="UniProtKB-ARBA"/>
</dbReference>
<reference evidence="2" key="1">
    <citation type="submission" date="2015-11" db="EMBL/GenBank/DDBJ databases">
        <title>De novo transcriptome assembly of four potential Pierce s Disease insect vectors from Arizona vineyards.</title>
        <authorList>
            <person name="Tassone E.E."/>
        </authorList>
    </citation>
    <scope>NUCLEOTIDE SEQUENCE</scope>
</reference>
<dbReference type="AlphaFoldDB" id="A0A1B6LH81"/>
<evidence type="ECO:0000259" key="1">
    <source>
        <dbReference type="PROSITE" id="PS50878"/>
    </source>
</evidence>
<dbReference type="Pfam" id="PF00078">
    <property type="entry name" value="RVT_1"/>
    <property type="match status" value="1"/>
</dbReference>
<dbReference type="PROSITE" id="PS50878">
    <property type="entry name" value="RT_POL"/>
    <property type="match status" value="1"/>
</dbReference>
<name>A0A1B6LH81_9HEMI</name>
<evidence type="ECO:0000313" key="2">
    <source>
        <dbReference type="EMBL" id="JAT23077.1"/>
    </source>
</evidence>
<dbReference type="InterPro" id="IPR043502">
    <property type="entry name" value="DNA/RNA_pol_sf"/>
</dbReference>
<proteinExistence type="predicted"/>
<dbReference type="CDD" id="cd01650">
    <property type="entry name" value="RT_nLTR_like"/>
    <property type="match status" value="1"/>
</dbReference>
<dbReference type="InterPro" id="IPR000477">
    <property type="entry name" value="RT_dom"/>
</dbReference>
<gene>
    <name evidence="2" type="ORF">g.47533</name>
</gene>
<dbReference type="PANTHER" id="PTHR33332">
    <property type="entry name" value="REVERSE TRANSCRIPTASE DOMAIN-CONTAINING PROTEIN"/>
    <property type="match status" value="1"/>
</dbReference>
<dbReference type="EMBL" id="GEBQ01016900">
    <property type="protein sequence ID" value="JAT23077.1"/>
    <property type="molecule type" value="Transcribed_RNA"/>
</dbReference>
<dbReference type="SUPFAM" id="SSF56672">
    <property type="entry name" value="DNA/RNA polymerases"/>
    <property type="match status" value="1"/>
</dbReference>